<dbReference type="GO" id="GO:0003677">
    <property type="term" value="F:DNA binding"/>
    <property type="evidence" value="ECO:0007669"/>
    <property type="project" value="UniProtKB-KW"/>
</dbReference>
<dbReference type="PANTHER" id="PTHR46558">
    <property type="entry name" value="TRACRIPTIONAL REGULATORY PROTEIN-RELATED-RELATED"/>
    <property type="match status" value="1"/>
</dbReference>
<protein>
    <submittedName>
        <fullName evidence="3">Transcriptional regulator, Xre family</fullName>
    </submittedName>
</protein>
<dbReference type="InterPro" id="IPR001387">
    <property type="entry name" value="Cro/C1-type_HTH"/>
</dbReference>
<feature type="domain" description="HTH cro/C1-type" evidence="2">
    <location>
        <begin position="5"/>
        <end position="60"/>
    </location>
</feature>
<dbReference type="EMBL" id="ANMI01000047">
    <property type="protein sequence ID" value="EPC31843.1"/>
    <property type="molecule type" value="Genomic_DNA"/>
</dbReference>
<dbReference type="Gene3D" id="1.10.260.40">
    <property type="entry name" value="lambda repressor-like DNA-binding domains"/>
    <property type="match status" value="1"/>
</dbReference>
<dbReference type="PROSITE" id="PS50943">
    <property type="entry name" value="HTH_CROC1"/>
    <property type="match status" value="1"/>
</dbReference>
<evidence type="ECO:0000313" key="4">
    <source>
        <dbReference type="Proteomes" id="UP000014257"/>
    </source>
</evidence>
<evidence type="ECO:0000259" key="2">
    <source>
        <dbReference type="PROSITE" id="PS50943"/>
    </source>
</evidence>
<reference evidence="3 4" key="1">
    <citation type="journal article" date="2013" name="PLoS ONE">
        <title>Lactobacillus paracasei comparative genomics: towards species pan-genome definition and exploitation of diversity.</title>
        <authorList>
            <person name="Smokvina T."/>
            <person name="Wels M."/>
            <person name="Polka J."/>
            <person name="Chervaux C."/>
            <person name="Brisse S."/>
            <person name="Boekhorst J."/>
            <person name="van Hylckama Vlieg J.E."/>
            <person name="Siezen R.J."/>
        </authorList>
    </citation>
    <scope>NUCLEOTIDE SEQUENCE [LARGE SCALE GENOMIC DNA]</scope>
    <source>
        <strain evidence="3 4">Lpp22</strain>
    </source>
</reference>
<sequence length="81" mass="9087">MSNSLRHYRREKEMSQLELAKQVGVTRLTISNIETGKTKDPATSITLRISEILGHSVDAIFGSKNVNLDKHIPAQREEAVK</sequence>
<dbReference type="CDD" id="cd00093">
    <property type="entry name" value="HTH_XRE"/>
    <property type="match status" value="1"/>
</dbReference>
<evidence type="ECO:0000313" key="3">
    <source>
        <dbReference type="EMBL" id="EPC31843.1"/>
    </source>
</evidence>
<comment type="caution">
    <text evidence="3">The sequence shown here is derived from an EMBL/GenBank/DDBJ whole genome shotgun (WGS) entry which is preliminary data.</text>
</comment>
<keyword evidence="1" id="KW-0238">DNA-binding</keyword>
<dbReference type="PANTHER" id="PTHR46558:SF11">
    <property type="entry name" value="HTH-TYPE TRANSCRIPTIONAL REGULATOR XRE"/>
    <property type="match status" value="1"/>
</dbReference>
<dbReference type="SUPFAM" id="SSF47413">
    <property type="entry name" value="lambda repressor-like DNA-binding domains"/>
    <property type="match status" value="1"/>
</dbReference>
<evidence type="ECO:0000256" key="1">
    <source>
        <dbReference type="ARBA" id="ARBA00023125"/>
    </source>
</evidence>
<dbReference type="InterPro" id="IPR010982">
    <property type="entry name" value="Lambda_DNA-bd_dom_sf"/>
</dbReference>
<organism evidence="3 4">
    <name type="scientific">Lacticaseibacillus paracasei subsp. paracasei Lpp22</name>
    <dbReference type="NCBI Taxonomy" id="1256221"/>
    <lineage>
        <taxon>Bacteria</taxon>
        <taxon>Bacillati</taxon>
        <taxon>Bacillota</taxon>
        <taxon>Bacilli</taxon>
        <taxon>Lactobacillales</taxon>
        <taxon>Lactobacillaceae</taxon>
        <taxon>Lacticaseibacillus</taxon>
    </lineage>
</organism>
<dbReference type="SMART" id="SM00530">
    <property type="entry name" value="HTH_XRE"/>
    <property type="match status" value="1"/>
</dbReference>
<accession>A0A8E0IBY1</accession>
<name>A0A8E0IBY1_LACPA</name>
<gene>
    <name evidence="3" type="ORF">Lpp22_0584</name>
</gene>
<dbReference type="AlphaFoldDB" id="A0A8E0IBY1"/>
<dbReference type="Proteomes" id="UP000014257">
    <property type="component" value="Unassembled WGS sequence"/>
</dbReference>
<proteinExistence type="predicted"/>
<dbReference type="Pfam" id="PF12844">
    <property type="entry name" value="HTH_19"/>
    <property type="match status" value="1"/>
</dbReference>